<dbReference type="SUPFAM" id="SSF53649">
    <property type="entry name" value="Alkaline phosphatase-like"/>
    <property type="match status" value="1"/>
</dbReference>
<keyword evidence="2" id="KW-0479">Metal-binding</keyword>
<evidence type="ECO:0000259" key="6">
    <source>
        <dbReference type="Pfam" id="PF12411"/>
    </source>
</evidence>
<reference evidence="7 8" key="1">
    <citation type="submission" date="2023-01" db="EMBL/GenBank/DDBJ databases">
        <title>Analysis of 21 Apiospora genomes using comparative genomics revels a genus with tremendous synthesis potential of carbohydrate active enzymes and secondary metabolites.</title>
        <authorList>
            <person name="Sorensen T."/>
        </authorList>
    </citation>
    <scope>NUCLEOTIDE SEQUENCE [LARGE SCALE GENOMIC DNA]</scope>
    <source>
        <strain evidence="7 8">CBS 135458</strain>
    </source>
</reference>
<feature type="domain" description="Sulfatase N-terminal" evidence="5">
    <location>
        <begin position="82"/>
        <end position="424"/>
    </location>
</feature>
<dbReference type="Gene3D" id="3.40.720.10">
    <property type="entry name" value="Alkaline Phosphatase, subunit A"/>
    <property type="match status" value="1"/>
</dbReference>
<comment type="caution">
    <text evidence="7">The sequence shown here is derived from an EMBL/GenBank/DDBJ whole genome shotgun (WGS) entry which is preliminary data.</text>
</comment>
<dbReference type="InterPro" id="IPR017850">
    <property type="entry name" value="Alkaline_phosphatase_core_sf"/>
</dbReference>
<protein>
    <submittedName>
        <fullName evidence="7">Arylsulfatase A or related enzyme</fullName>
    </submittedName>
</protein>
<feature type="compositionally biased region" description="Polar residues" evidence="4">
    <location>
        <begin position="7"/>
        <end position="21"/>
    </location>
</feature>
<evidence type="ECO:0000259" key="5">
    <source>
        <dbReference type="Pfam" id="PF00884"/>
    </source>
</evidence>
<keyword evidence="8" id="KW-1185">Reference proteome</keyword>
<organism evidence="7 8">
    <name type="scientific">Apiospora phragmitis</name>
    <dbReference type="NCBI Taxonomy" id="2905665"/>
    <lineage>
        <taxon>Eukaryota</taxon>
        <taxon>Fungi</taxon>
        <taxon>Dikarya</taxon>
        <taxon>Ascomycota</taxon>
        <taxon>Pezizomycotina</taxon>
        <taxon>Sordariomycetes</taxon>
        <taxon>Xylariomycetidae</taxon>
        <taxon>Amphisphaeriales</taxon>
        <taxon>Apiosporaceae</taxon>
        <taxon>Apiospora</taxon>
    </lineage>
</organism>
<dbReference type="InterPro" id="IPR000917">
    <property type="entry name" value="Sulfatase_N"/>
</dbReference>
<proteinExistence type="inferred from homology"/>
<dbReference type="Proteomes" id="UP001480595">
    <property type="component" value="Unassembled WGS sequence"/>
</dbReference>
<dbReference type="PROSITE" id="PS00149">
    <property type="entry name" value="SULFATASE_2"/>
    <property type="match status" value="1"/>
</dbReference>
<feature type="compositionally biased region" description="Low complexity" evidence="4">
    <location>
        <begin position="26"/>
        <end position="39"/>
    </location>
</feature>
<evidence type="ECO:0000256" key="4">
    <source>
        <dbReference type="SAM" id="MobiDB-lite"/>
    </source>
</evidence>
<dbReference type="PROSITE" id="PS00523">
    <property type="entry name" value="SULFATASE_1"/>
    <property type="match status" value="1"/>
</dbReference>
<evidence type="ECO:0000256" key="1">
    <source>
        <dbReference type="ARBA" id="ARBA00008779"/>
    </source>
</evidence>
<keyword evidence="3" id="KW-0378">Hydrolase</keyword>
<evidence type="ECO:0000256" key="3">
    <source>
        <dbReference type="ARBA" id="ARBA00022801"/>
    </source>
</evidence>
<evidence type="ECO:0000256" key="2">
    <source>
        <dbReference type="ARBA" id="ARBA00022723"/>
    </source>
</evidence>
<dbReference type="InterPro" id="IPR025863">
    <property type="entry name" value="Choline_sulf_C_dom"/>
</dbReference>
<dbReference type="RefSeq" id="XP_066714233.1">
    <property type="nucleotide sequence ID" value="XM_066860644.1"/>
</dbReference>
<dbReference type="InterPro" id="IPR024607">
    <property type="entry name" value="Sulfatase_CS"/>
</dbReference>
<name>A0ABR1UIQ5_9PEZI</name>
<dbReference type="InterPro" id="IPR017785">
    <property type="entry name" value="Choline-sulfatase"/>
</dbReference>
<dbReference type="Pfam" id="PF00884">
    <property type="entry name" value="Sulfatase"/>
    <property type="match status" value="1"/>
</dbReference>
<evidence type="ECO:0000313" key="8">
    <source>
        <dbReference type="Proteomes" id="UP001480595"/>
    </source>
</evidence>
<dbReference type="NCBIfam" id="TIGR03417">
    <property type="entry name" value="chol_sulfatase"/>
    <property type="match status" value="1"/>
</dbReference>
<gene>
    <name evidence="7" type="ORF">PG994_009235</name>
</gene>
<dbReference type="EMBL" id="JAQQWL010000009">
    <property type="protein sequence ID" value="KAK8058787.1"/>
    <property type="molecule type" value="Genomic_DNA"/>
</dbReference>
<dbReference type="GeneID" id="92093707"/>
<accession>A0ABR1UIQ5</accession>
<dbReference type="Pfam" id="PF12411">
    <property type="entry name" value="Choline_sulf_C"/>
    <property type="match status" value="1"/>
</dbReference>
<feature type="domain" description="Choline sulfatase enzyme C-terminal" evidence="6">
    <location>
        <begin position="534"/>
        <end position="562"/>
    </location>
</feature>
<feature type="region of interest" description="Disordered" evidence="4">
    <location>
        <begin position="1"/>
        <end position="47"/>
    </location>
</feature>
<dbReference type="PANTHER" id="PTHR45953:SF1">
    <property type="entry name" value="IDURONATE 2-SULFATASE"/>
    <property type="match status" value="1"/>
</dbReference>
<evidence type="ECO:0000313" key="7">
    <source>
        <dbReference type="EMBL" id="KAK8058787.1"/>
    </source>
</evidence>
<dbReference type="PANTHER" id="PTHR45953">
    <property type="entry name" value="IDURONATE 2-SULFATASE"/>
    <property type="match status" value="1"/>
</dbReference>
<sequence length="578" mass="65548">MAPDLNSMPTSPSPHYTTNGHRQPPAAAATNGGVNGNAALTSNPAPATPEQPNILFIMADQLAAPQLKMYNPDSQIKTPEQPNILFIMADQLAAPQLKMYNPDSQIKTPNLDSLAARSVQFDSAYCPSPLCAPSRMSLITGLLPMKIGAYDNASQISSDWPTYAHYLRSKGYHTALAGKMHFIGDQLHGYETRLTSDIYPGDFGWAVNWDDPERRLEWYHNASSILQAGTCVRSNQLDYDEEVMYKSQQFLYDHIREGPDKRPFCMTVSLTHPHDPYTIEEKYWDLYEGVDIDLPKVKIPKEQQDAHSKRLMKVSDIWDHDFTDEQIKRAKKAYYGAVSYVDDCIGRLLDTLKRCRLDKNTIIVFSGDHGDMLGERGLWYKMSYFESSVRVPLLISYPQKFQPHRVTQNVSTLDILPTLCDLVGTKPSVHLPMDGLSMLPHLEGREGHDTVISEYTGEGTISPLMMIRRGPWKYITCPTDEPQLFNLERDPLELVNLATVINKQEPLSAEEEEAKLKFLKFEAEARARWDFDAITQDRKRRVVWEALKVGRFDSWDFDPASHEKGTAKYAVVIIYGHV</sequence>
<dbReference type="CDD" id="cd16032">
    <property type="entry name" value="choline-sulfatase"/>
    <property type="match status" value="1"/>
</dbReference>
<comment type="similarity">
    <text evidence="1">Belongs to the sulfatase family.</text>
</comment>